<dbReference type="Gene3D" id="3.40.710.10">
    <property type="entry name" value="DD-peptidase/beta-lactamase superfamily"/>
    <property type="match status" value="1"/>
</dbReference>
<dbReference type="InterPro" id="IPR012338">
    <property type="entry name" value="Beta-lactam/transpept-like"/>
</dbReference>
<evidence type="ECO:0000256" key="13">
    <source>
        <dbReference type="ARBA" id="ARBA00049902"/>
    </source>
</evidence>
<evidence type="ECO:0000256" key="5">
    <source>
        <dbReference type="ARBA" id="ARBA00022676"/>
    </source>
</evidence>
<dbReference type="EMBL" id="CP073041">
    <property type="protein sequence ID" value="UXE63631.1"/>
    <property type="molecule type" value="Genomic_DNA"/>
</dbReference>
<keyword evidence="3" id="KW-0121">Carboxypeptidase</keyword>
<keyword evidence="14" id="KW-1133">Transmembrane helix</keyword>
<keyword evidence="6" id="KW-0808">Transferase</keyword>
<dbReference type="NCBIfam" id="TIGR02074">
    <property type="entry name" value="PBP_1a_fam"/>
    <property type="match status" value="1"/>
</dbReference>
<organism evidence="17">
    <name type="scientific">Woronichinia naegeliana WA131</name>
    <dbReference type="NCBI Taxonomy" id="2824559"/>
    <lineage>
        <taxon>Bacteria</taxon>
        <taxon>Bacillati</taxon>
        <taxon>Cyanobacteriota</taxon>
        <taxon>Cyanophyceae</taxon>
        <taxon>Synechococcales</taxon>
        <taxon>Coelosphaeriaceae</taxon>
        <taxon>Woronichinia</taxon>
    </lineage>
</organism>
<dbReference type="GO" id="GO:0008955">
    <property type="term" value="F:peptidoglycan glycosyltransferase activity"/>
    <property type="evidence" value="ECO:0007669"/>
    <property type="project" value="UniProtKB-EC"/>
</dbReference>
<reference evidence="17" key="1">
    <citation type="submission" date="2021-04" db="EMBL/GenBank/DDBJ databases">
        <title>Genome sequence of Woronichinia naegeliana from Washington state freshwater lake bloom.</title>
        <authorList>
            <person name="Dreher T.W."/>
        </authorList>
    </citation>
    <scope>NUCLEOTIDE SEQUENCE</scope>
    <source>
        <strain evidence="17">WA131</strain>
    </source>
</reference>
<dbReference type="FunFam" id="1.10.3810.10:FF:000001">
    <property type="entry name" value="Penicillin-binding protein 1A"/>
    <property type="match status" value="1"/>
</dbReference>
<dbReference type="Pfam" id="PF00905">
    <property type="entry name" value="Transpeptidase"/>
    <property type="match status" value="1"/>
</dbReference>
<dbReference type="InterPro" id="IPR023346">
    <property type="entry name" value="Lysozyme-like_dom_sf"/>
</dbReference>
<keyword evidence="8" id="KW-0133">Cell shape</keyword>
<dbReference type="AlphaFoldDB" id="A0A977L134"/>
<protein>
    <submittedName>
        <fullName evidence="17">Penicillin-binding protein 1A</fullName>
    </submittedName>
</protein>
<feature type="domain" description="Penicillin-binding protein transpeptidase" evidence="15">
    <location>
        <begin position="355"/>
        <end position="619"/>
    </location>
</feature>
<dbReference type="InterPro" id="IPR001264">
    <property type="entry name" value="Glyco_trans_51"/>
</dbReference>
<dbReference type="FunFam" id="3.40.710.10:FF:000028">
    <property type="entry name" value="Penicillin-binding protein 1A"/>
    <property type="match status" value="1"/>
</dbReference>
<keyword evidence="14" id="KW-0472">Membrane</keyword>
<keyword evidence="5" id="KW-0328">Glycosyltransferase</keyword>
<accession>A0A977L134</accession>
<dbReference type="Gene3D" id="1.10.3810.10">
    <property type="entry name" value="Biosynthetic peptidoglycan transglycosylase-like"/>
    <property type="match status" value="1"/>
</dbReference>
<dbReference type="GO" id="GO:0006508">
    <property type="term" value="P:proteolysis"/>
    <property type="evidence" value="ECO:0007669"/>
    <property type="project" value="UniProtKB-KW"/>
</dbReference>
<evidence type="ECO:0000256" key="14">
    <source>
        <dbReference type="SAM" id="Phobius"/>
    </source>
</evidence>
<proteinExistence type="inferred from homology"/>
<dbReference type="KEGG" id="wna:KA717_14080"/>
<dbReference type="SUPFAM" id="SSF56601">
    <property type="entry name" value="beta-lactamase/transpeptidase-like"/>
    <property type="match status" value="1"/>
</dbReference>
<comment type="catalytic activity">
    <reaction evidence="12">
        <text>Preferential cleavage: (Ac)2-L-Lys-D-Ala-|-D-Ala. Also transpeptidation of peptidyl-alanyl moieties that are N-acyl substituents of D-alanine.</text>
        <dbReference type="EC" id="3.4.16.4"/>
    </reaction>
</comment>
<evidence type="ECO:0000256" key="2">
    <source>
        <dbReference type="ARBA" id="ARBA00007739"/>
    </source>
</evidence>
<evidence type="ECO:0000256" key="9">
    <source>
        <dbReference type="ARBA" id="ARBA00022984"/>
    </source>
</evidence>
<evidence type="ECO:0000259" key="15">
    <source>
        <dbReference type="Pfam" id="PF00905"/>
    </source>
</evidence>
<evidence type="ECO:0000256" key="12">
    <source>
        <dbReference type="ARBA" id="ARBA00034000"/>
    </source>
</evidence>
<evidence type="ECO:0000313" key="17">
    <source>
        <dbReference type="EMBL" id="UXE63631.1"/>
    </source>
</evidence>
<dbReference type="InterPro" id="IPR001460">
    <property type="entry name" value="PCN-bd_Tpept"/>
</dbReference>
<feature type="transmembrane region" description="Helical" evidence="14">
    <location>
        <begin position="35"/>
        <end position="57"/>
    </location>
</feature>
<evidence type="ECO:0000256" key="4">
    <source>
        <dbReference type="ARBA" id="ARBA00022670"/>
    </source>
</evidence>
<evidence type="ECO:0000256" key="7">
    <source>
        <dbReference type="ARBA" id="ARBA00022801"/>
    </source>
</evidence>
<comment type="catalytic activity">
    <reaction evidence="13">
        <text>[GlcNAc-(1-&gt;4)-Mur2Ac(oyl-L-Ala-gamma-D-Glu-L-Lys-D-Ala-D-Ala)](n)-di-trans,octa-cis-undecaprenyl diphosphate + beta-D-GlcNAc-(1-&gt;4)-Mur2Ac(oyl-L-Ala-gamma-D-Glu-L-Lys-D-Ala-D-Ala)-di-trans,octa-cis-undecaprenyl diphosphate = [GlcNAc-(1-&gt;4)-Mur2Ac(oyl-L-Ala-gamma-D-Glu-L-Lys-D-Ala-D-Ala)](n+1)-di-trans,octa-cis-undecaprenyl diphosphate + di-trans,octa-cis-undecaprenyl diphosphate + H(+)</text>
        <dbReference type="Rhea" id="RHEA:23708"/>
        <dbReference type="Rhea" id="RHEA-COMP:9602"/>
        <dbReference type="Rhea" id="RHEA-COMP:9603"/>
        <dbReference type="ChEBI" id="CHEBI:15378"/>
        <dbReference type="ChEBI" id="CHEBI:58405"/>
        <dbReference type="ChEBI" id="CHEBI:60033"/>
        <dbReference type="ChEBI" id="CHEBI:78435"/>
        <dbReference type="EC" id="2.4.99.28"/>
    </reaction>
</comment>
<keyword evidence="10" id="KW-0511">Multifunctional enzyme</keyword>
<comment type="similarity">
    <text evidence="2">In the N-terminal section; belongs to the glycosyltransferase 51 family.</text>
</comment>
<feature type="domain" description="Glycosyl transferase family 51" evidence="16">
    <location>
        <begin position="82"/>
        <end position="257"/>
    </location>
</feature>
<evidence type="ECO:0000259" key="16">
    <source>
        <dbReference type="Pfam" id="PF00912"/>
    </source>
</evidence>
<gene>
    <name evidence="17" type="ORF">KA717_14080</name>
</gene>
<sequence length="645" mass="70144">MSSTTSAAPPSITEQQPAKETSFLKGLLKVTSGTILGLGLLTSAVTAGGLVGLAISFRNLPDVRSLKTYVPAQTSYIYDAKGREIQSLHDEANRKIVSLDQVSPNLKRAVMAIEDSSFYNHVGINPNSIGRAVLANFKSGGVSEGASTLTMQLVKNIFLSQKRVFTRKAAEAVLAIRVEQVFNKDQILDMYLNYIYWGHNNYGIQTASESYFGKPAAKLDLAESAMLAGMIQAPEAYSPYGNFKAAKERQEVVLTRMRDLGWITAQEEDLAKKEKLKLGKLTAWSGSKLPYVTDTVMQELRDKFGKEAVLKGGMRIQTTVDYDLQKKAENVIHNAYLNLKGRVRGNTTQVALISVEPSTHFIKAIVGGGDYQKSQLNRVTQSRRQPGSSFKPFVYYTAFASGKYTPDSVVMDAPIRLRDGGLYYTPKNYGGSFSGAMSIRSAVMVSQNIPAVLIGSKVGISKVIENCHRMGIKSPLQPVLSLPLGSVDVTPLDMATAYATIASNGWYSDPTVILRVTDSQGNVLLDNTPKPQLVLDPWAAATMTSVLTSVVNGGTGRLAYLGRPTAGKTGTTDNERNVWFVGYVPQMSTAVWIGDDNNRQLGKGVTGGHYAAPVWRQFMSQAVKDLPVEYFPAASKFPRPKASGK</sequence>
<evidence type="ECO:0000256" key="1">
    <source>
        <dbReference type="ARBA" id="ARBA00007090"/>
    </source>
</evidence>
<keyword evidence="14" id="KW-0812">Transmembrane</keyword>
<dbReference type="InterPro" id="IPR050396">
    <property type="entry name" value="Glycosyltr_51/Transpeptidase"/>
</dbReference>
<dbReference type="GO" id="GO:0071555">
    <property type="term" value="P:cell wall organization"/>
    <property type="evidence" value="ECO:0007669"/>
    <property type="project" value="UniProtKB-KW"/>
</dbReference>
<name>A0A977L134_9CYAN</name>
<dbReference type="GO" id="GO:0009252">
    <property type="term" value="P:peptidoglycan biosynthetic process"/>
    <property type="evidence" value="ECO:0007669"/>
    <property type="project" value="UniProtKB-KW"/>
</dbReference>
<evidence type="ECO:0000256" key="11">
    <source>
        <dbReference type="ARBA" id="ARBA00023316"/>
    </source>
</evidence>
<keyword evidence="9" id="KW-0573">Peptidoglycan synthesis</keyword>
<dbReference type="GO" id="GO:0030288">
    <property type="term" value="C:outer membrane-bounded periplasmic space"/>
    <property type="evidence" value="ECO:0007669"/>
    <property type="project" value="TreeGrafter"/>
</dbReference>
<keyword evidence="7" id="KW-0378">Hydrolase</keyword>
<dbReference type="GO" id="GO:0009002">
    <property type="term" value="F:serine-type D-Ala-D-Ala carboxypeptidase activity"/>
    <property type="evidence" value="ECO:0007669"/>
    <property type="project" value="UniProtKB-EC"/>
</dbReference>
<evidence type="ECO:0000256" key="10">
    <source>
        <dbReference type="ARBA" id="ARBA00023268"/>
    </source>
</evidence>
<dbReference type="PANTHER" id="PTHR32282:SF33">
    <property type="entry name" value="PEPTIDOGLYCAN GLYCOSYLTRANSFERASE"/>
    <property type="match status" value="1"/>
</dbReference>
<dbReference type="GO" id="GO:0008658">
    <property type="term" value="F:penicillin binding"/>
    <property type="evidence" value="ECO:0007669"/>
    <property type="project" value="InterPro"/>
</dbReference>
<dbReference type="GO" id="GO:0008360">
    <property type="term" value="P:regulation of cell shape"/>
    <property type="evidence" value="ECO:0007669"/>
    <property type="project" value="UniProtKB-KW"/>
</dbReference>
<dbReference type="SUPFAM" id="SSF53955">
    <property type="entry name" value="Lysozyme-like"/>
    <property type="match status" value="1"/>
</dbReference>
<keyword evidence="11" id="KW-0961">Cell wall biogenesis/degradation</keyword>
<keyword evidence="4" id="KW-0645">Protease</keyword>
<comment type="similarity">
    <text evidence="1">In the C-terminal section; belongs to the transpeptidase family.</text>
</comment>
<evidence type="ECO:0000256" key="8">
    <source>
        <dbReference type="ARBA" id="ARBA00022960"/>
    </source>
</evidence>
<dbReference type="PANTHER" id="PTHR32282">
    <property type="entry name" value="BINDING PROTEIN TRANSPEPTIDASE, PUTATIVE-RELATED"/>
    <property type="match status" value="1"/>
</dbReference>
<dbReference type="Pfam" id="PF00912">
    <property type="entry name" value="Transgly"/>
    <property type="match status" value="1"/>
</dbReference>
<dbReference type="InterPro" id="IPR036950">
    <property type="entry name" value="PBP_transglycosylase"/>
</dbReference>
<evidence type="ECO:0000256" key="3">
    <source>
        <dbReference type="ARBA" id="ARBA00022645"/>
    </source>
</evidence>
<dbReference type="Proteomes" id="UP001065613">
    <property type="component" value="Chromosome"/>
</dbReference>
<evidence type="ECO:0000256" key="6">
    <source>
        <dbReference type="ARBA" id="ARBA00022679"/>
    </source>
</evidence>